<evidence type="ECO:0000313" key="4">
    <source>
        <dbReference type="Proteomes" id="UP000195877"/>
    </source>
</evidence>
<feature type="region of interest" description="Disordered" evidence="1">
    <location>
        <begin position="90"/>
        <end position="110"/>
    </location>
</feature>
<feature type="compositionally biased region" description="Basic residues" evidence="1">
    <location>
        <begin position="332"/>
        <end position="344"/>
    </location>
</feature>
<reference evidence="2 4" key="2">
    <citation type="submission" date="2017-05" db="EMBL/GenBank/DDBJ databases">
        <authorList>
            <person name="Blom J."/>
        </authorList>
    </citation>
    <scope>NUCLEOTIDE SEQUENCE [LARGE SCALE GENOMIC DNA]</scope>
    <source>
        <strain evidence="2">PD885</strain>
    </source>
</reference>
<sequence length="621" mass="68974">MVARDEQQRSQPGAAPLLSVKQSVELSQNAMESARKGLQAIADLRLGNRLRANAAVENEATLVMILGASAVNGYSACEELMRDKWTHQLGIPEHTGPTSTNAAVRESMPRTHVERQDPKEWYGHLSELEKYRSAMDESLRRMKKPEAHGKTIENVPTMMDLIRANLGFCHETMHTTRGVLIDICRVRLENQVQASGSHDVTARLYELYEAKNYRSDAVTEAFTALGEVVTESICPSEASAPLTPQIVAQHKDVLEDYAEQFGRVGLGLCLDVAALIKGDGDDHIWRSMLQLAQALTEYRQGVLDLIRSVGPGKREVIAPPPATIEEPPVSRARQKSARRHRKPVNRTAAESSLVPAPPAVPNDTRTLAQQQADIVLKKFPLERAMVTELDADLIQIANRLGKDTGSVNEMMHCSRQDAMIAFTFVRSSIQGWFEKDQLLQAKAKLPPGDERIAQLSERLELLGMIEQRVQTREADALKSDTQPRAPHLSRLLEMHQVARVTSPTRLRSDNDSGDHGTLFEMRIEHAPLSNGERPAPWFVHLHTAKPVTANAVPSLEYKEFTAVHLKTAKEKNLGNRWETLMQALGNNDAKVHRSKIDSALLASLLEVSRGGKSSPEQFPNQ</sequence>
<evidence type="ECO:0000313" key="5">
    <source>
        <dbReference type="Proteomes" id="UP000195953"/>
    </source>
</evidence>
<reference evidence="3 5" key="1">
    <citation type="submission" date="2017-05" db="EMBL/GenBank/DDBJ databases">
        <authorList>
            <person name="Song R."/>
            <person name="Chenine A.L."/>
            <person name="Ruprecht R.M."/>
        </authorList>
    </citation>
    <scope>NUCLEOTIDE SEQUENCE [LARGE SCALE GENOMIC DNA]</scope>
    <source>
        <strain evidence="3">PD5205</strain>
    </source>
</reference>
<evidence type="ECO:0000313" key="3">
    <source>
        <dbReference type="EMBL" id="SMR05143.1"/>
    </source>
</evidence>
<dbReference type="EMBL" id="LT853885">
    <property type="protein sequence ID" value="SMR05143.1"/>
    <property type="molecule type" value="Genomic_DNA"/>
</dbReference>
<feature type="region of interest" description="Disordered" evidence="1">
    <location>
        <begin position="317"/>
        <end position="362"/>
    </location>
</feature>
<dbReference type="EMBL" id="LT853882">
    <property type="protein sequence ID" value="SMQ97397.1"/>
    <property type="molecule type" value="Genomic_DNA"/>
</dbReference>
<evidence type="ECO:0000256" key="1">
    <source>
        <dbReference type="SAM" id="MobiDB-lite"/>
    </source>
</evidence>
<protein>
    <submittedName>
        <fullName evidence="3">Type III effector protein XopP</fullName>
    </submittedName>
</protein>
<proteinExistence type="predicted"/>
<dbReference type="eggNOG" id="ENOG50334HM">
    <property type="taxonomic scope" value="Bacteria"/>
</dbReference>
<keyword evidence="4" id="KW-1185">Reference proteome</keyword>
<dbReference type="AlphaFoldDB" id="A0A1Y6HUH1"/>
<dbReference type="NCBIfam" id="NF041354">
    <property type="entry name" value="XopP"/>
    <property type="match status" value="1"/>
</dbReference>
<name>A0A1Y6HUH1_9XANT</name>
<organism evidence="3 5">
    <name type="scientific">Xanthomonas fragariae</name>
    <dbReference type="NCBI Taxonomy" id="48664"/>
    <lineage>
        <taxon>Bacteria</taxon>
        <taxon>Pseudomonadati</taxon>
        <taxon>Pseudomonadota</taxon>
        <taxon>Gammaproteobacteria</taxon>
        <taxon>Lysobacterales</taxon>
        <taxon>Lysobacteraceae</taxon>
        <taxon>Xanthomonas</taxon>
    </lineage>
</organism>
<accession>A0A1Y6HUH1</accession>
<dbReference type="Proteomes" id="UP000195953">
    <property type="component" value="Chromosome 1"/>
</dbReference>
<dbReference type="Proteomes" id="UP000195877">
    <property type="component" value="Chromosome 1"/>
</dbReference>
<evidence type="ECO:0000313" key="2">
    <source>
        <dbReference type="EMBL" id="SMQ97397.1"/>
    </source>
</evidence>
<dbReference type="OrthoDB" id="6009064at2"/>
<dbReference type="InterPro" id="IPR049928">
    <property type="entry name" value="XopP-like"/>
</dbReference>
<gene>
    <name evidence="3" type="primary">xopP_2</name>
    <name evidence="3" type="ORF">PD5205_03871</name>
    <name evidence="2" type="ORF">PD885_00125</name>
</gene>